<sequence>MAPRKKSQKKSQKKVWVFTPPKPVKPQVPDSLKRLVQEQADDLIENILKPKHVKPAEPGKLFNHPVDIYSKWYRSYFYFCAKHDYAYPDPINPSFETRFARMEYVEADLFTISYMRHTGKWYELYEKLPLSECLRLIAEGHHFFIS</sequence>
<proteinExistence type="predicted"/>
<dbReference type="Pfam" id="PF11225">
    <property type="entry name" value="DUF3024"/>
    <property type="match status" value="1"/>
</dbReference>
<keyword evidence="2" id="KW-1185">Reference proteome</keyword>
<gene>
    <name evidence="1" type="ORF">PROH_02820</name>
</gene>
<evidence type="ECO:0000313" key="2">
    <source>
        <dbReference type="Proteomes" id="UP000034681"/>
    </source>
</evidence>
<dbReference type="AlphaFoldDB" id="A0A0M2PY22"/>
<comment type="caution">
    <text evidence="1">The sequence shown here is derived from an EMBL/GenBank/DDBJ whole genome shotgun (WGS) entry which is preliminary data.</text>
</comment>
<name>A0A0M2PY22_PROHO</name>
<dbReference type="RefSeq" id="WP_017713942.1">
    <property type="nucleotide sequence ID" value="NZ_KB235941.1"/>
</dbReference>
<dbReference type="InterPro" id="IPR021388">
    <property type="entry name" value="DUF3024"/>
</dbReference>
<dbReference type="EMBL" id="AJTX02000002">
    <property type="protein sequence ID" value="KKJ01311.1"/>
    <property type="molecule type" value="Genomic_DNA"/>
</dbReference>
<organism evidence="1 2">
    <name type="scientific">Prochlorothrix hollandica PCC 9006 = CALU 1027</name>
    <dbReference type="NCBI Taxonomy" id="317619"/>
    <lineage>
        <taxon>Bacteria</taxon>
        <taxon>Bacillati</taxon>
        <taxon>Cyanobacteriota</taxon>
        <taxon>Cyanophyceae</taxon>
        <taxon>Prochlorotrichales</taxon>
        <taxon>Prochlorotrichaceae</taxon>
        <taxon>Prochlorothrix</taxon>
    </lineage>
</organism>
<protein>
    <submittedName>
        <fullName evidence="1">Uncharacterized protein</fullName>
    </submittedName>
</protein>
<evidence type="ECO:0000313" key="1">
    <source>
        <dbReference type="EMBL" id="KKJ01311.1"/>
    </source>
</evidence>
<accession>A0A0M2PY22</accession>
<dbReference type="Proteomes" id="UP000034681">
    <property type="component" value="Unassembled WGS sequence"/>
</dbReference>
<reference evidence="1" key="1">
    <citation type="submission" date="2012-04" db="EMBL/GenBank/DDBJ databases">
        <authorList>
            <person name="Borisov I.G."/>
            <person name="Ivanikova N.V."/>
            <person name="Pinevich A.V."/>
        </authorList>
    </citation>
    <scope>NUCLEOTIDE SEQUENCE [LARGE SCALE GENOMIC DNA]</scope>
    <source>
        <strain evidence="1">CALU 1027</strain>
    </source>
</reference>